<organism evidence="1 2">
    <name type="scientific">Panagrellus redivivus</name>
    <name type="common">Microworm</name>
    <dbReference type="NCBI Taxonomy" id="6233"/>
    <lineage>
        <taxon>Eukaryota</taxon>
        <taxon>Metazoa</taxon>
        <taxon>Ecdysozoa</taxon>
        <taxon>Nematoda</taxon>
        <taxon>Chromadorea</taxon>
        <taxon>Rhabditida</taxon>
        <taxon>Tylenchina</taxon>
        <taxon>Panagrolaimomorpha</taxon>
        <taxon>Panagrolaimoidea</taxon>
        <taxon>Panagrolaimidae</taxon>
        <taxon>Panagrellus</taxon>
    </lineage>
</organism>
<name>A0A7E4WA17_PANRE</name>
<sequence length="344" mass="38318">MSGSASPVFSLADDDTPNEFGIGTIPDDWEIVEQPDELISLKSISTEDFTNLGETSTHPDAHISLSDPVKPICSTVAPQKAPGLKKSKGFACLHDLVCKHRNIADGRCKTCKANLSPRQISAHIQWPMEPFGHLQTSALVIDGIGRFTINKEGRYIGEHVDADGNVDFILTVLSIEGTQVVTLGTPYEPTKLPAETARALPFDFMRTYLFPEELTDAHKSFYREMANALEAISAKTAQIDFQHVSQPDHHAKLMYNGDFYMYFPNDRTFMRRAEAHYPEGVGEARDTTMTPVEAEIFTFARESVTDYHNMFRHMAGKHHATHRINGSPSCHCFDKITVVGQKGF</sequence>
<reference evidence="1" key="1">
    <citation type="journal article" date="2013" name="Genetics">
        <title>The draft genome and transcriptome of Panagrellus redivivus are shaped by the harsh demands of a free-living lifestyle.</title>
        <authorList>
            <person name="Srinivasan J."/>
            <person name="Dillman A.R."/>
            <person name="Macchietto M.G."/>
            <person name="Heikkinen L."/>
            <person name="Lakso M."/>
            <person name="Fracchia K.M."/>
            <person name="Antoshechkin I."/>
            <person name="Mortazavi A."/>
            <person name="Wong G."/>
            <person name="Sternberg P.W."/>
        </authorList>
    </citation>
    <scope>NUCLEOTIDE SEQUENCE [LARGE SCALE GENOMIC DNA]</scope>
    <source>
        <strain evidence="1">MT8872</strain>
    </source>
</reference>
<proteinExistence type="predicted"/>
<accession>A0A7E4WA17</accession>
<evidence type="ECO:0000313" key="1">
    <source>
        <dbReference type="Proteomes" id="UP000492821"/>
    </source>
</evidence>
<evidence type="ECO:0000313" key="2">
    <source>
        <dbReference type="WBParaSite" id="Pan_g8073.t1"/>
    </source>
</evidence>
<dbReference type="Proteomes" id="UP000492821">
    <property type="component" value="Unassembled WGS sequence"/>
</dbReference>
<reference evidence="2" key="2">
    <citation type="submission" date="2020-10" db="UniProtKB">
        <authorList>
            <consortium name="WormBaseParasite"/>
        </authorList>
    </citation>
    <scope>IDENTIFICATION</scope>
</reference>
<keyword evidence="1" id="KW-1185">Reference proteome</keyword>
<dbReference type="WBParaSite" id="Pan_g8073.t1">
    <property type="protein sequence ID" value="Pan_g8073.t1"/>
    <property type="gene ID" value="Pan_g8073"/>
</dbReference>
<dbReference type="AlphaFoldDB" id="A0A7E4WA17"/>
<protein>
    <submittedName>
        <fullName evidence="2">HNHc domain-containing protein</fullName>
    </submittedName>
</protein>